<evidence type="ECO:0000256" key="2">
    <source>
        <dbReference type="ARBA" id="ARBA00007487"/>
    </source>
</evidence>
<protein>
    <recommendedName>
        <fullName evidence="4 14">Corrinoid adenosyltransferase</fullName>
        <ecNumber evidence="3 14">2.5.1.17</ecNumber>
    </recommendedName>
    <alternativeName>
        <fullName evidence="9 14">Cob(II)alamin adenosyltransferase</fullName>
    </alternativeName>
    <alternativeName>
        <fullName evidence="11 14">Cob(II)yrinic acid a,c-diamide adenosyltransferase</fullName>
    </alternativeName>
    <alternativeName>
        <fullName evidence="10 14">Cobinamide/cobalamin adenosyltransferase</fullName>
    </alternativeName>
</protein>
<comment type="similarity">
    <text evidence="2 14">Belongs to the Cob(I)alamin adenosyltransferase family.</text>
</comment>
<proteinExistence type="inferred from homology"/>
<dbReference type="InterPro" id="IPR016030">
    <property type="entry name" value="CblAdoTrfase-like"/>
</dbReference>
<comment type="caution">
    <text evidence="16">The sequence shown here is derived from an EMBL/GenBank/DDBJ whole genome shotgun (WGS) entry which is preliminary data.</text>
</comment>
<sequence length="186" mass="20992">MRIYTRTGDQGETSLVYGERVPKNHLRVEAYGTCDEVNAVIGVATSTIDQGLSWSIQERKTFVECMKNIQTLLFHVGAELSTPKGKEVAWPLIQEHIDQLESTIDQWEQTLSPLTQFILPNGHPTGATLHHARTIVRRAERIVVGLKDEVNPLVLVFLNRLSDLLFVAARYVNKFSAYEELGFEKA</sequence>
<dbReference type="Proteomes" id="UP001501734">
    <property type="component" value="Unassembled WGS sequence"/>
</dbReference>
<keyword evidence="6 14" id="KW-0808">Transferase</keyword>
<dbReference type="RefSeq" id="WP_344913407.1">
    <property type="nucleotide sequence ID" value="NZ_BAABDL010000128.1"/>
</dbReference>
<evidence type="ECO:0000256" key="5">
    <source>
        <dbReference type="ARBA" id="ARBA00022573"/>
    </source>
</evidence>
<keyword evidence="7 14" id="KW-0547">Nucleotide-binding</keyword>
<comment type="catalytic activity">
    <reaction evidence="13 14">
        <text>2 cob(II)alamin + reduced [electron-transfer flavoprotein] + 2 ATP = 2 adenosylcob(III)alamin + 2 triphosphate + oxidized [electron-transfer flavoprotein] + 3 H(+)</text>
        <dbReference type="Rhea" id="RHEA:28671"/>
        <dbReference type="Rhea" id="RHEA-COMP:10685"/>
        <dbReference type="Rhea" id="RHEA-COMP:10686"/>
        <dbReference type="ChEBI" id="CHEBI:15378"/>
        <dbReference type="ChEBI" id="CHEBI:16304"/>
        <dbReference type="ChEBI" id="CHEBI:18036"/>
        <dbReference type="ChEBI" id="CHEBI:18408"/>
        <dbReference type="ChEBI" id="CHEBI:30616"/>
        <dbReference type="ChEBI" id="CHEBI:57692"/>
        <dbReference type="ChEBI" id="CHEBI:58307"/>
        <dbReference type="EC" id="2.5.1.17"/>
    </reaction>
</comment>
<evidence type="ECO:0000259" key="15">
    <source>
        <dbReference type="Pfam" id="PF01923"/>
    </source>
</evidence>
<dbReference type="Gene3D" id="1.20.1200.10">
    <property type="entry name" value="Cobalamin adenosyltransferase-like"/>
    <property type="match status" value="1"/>
</dbReference>
<evidence type="ECO:0000256" key="14">
    <source>
        <dbReference type="RuleBase" id="RU366026"/>
    </source>
</evidence>
<gene>
    <name evidence="16" type="ORF">GCM10022410_23480</name>
</gene>
<accession>A0ABP7W0I6</accession>
<comment type="catalytic activity">
    <reaction evidence="12 14">
        <text>2 cob(II)yrinate a,c diamide + reduced [electron-transfer flavoprotein] + 2 ATP = 2 adenosylcob(III)yrinate a,c-diamide + 2 triphosphate + oxidized [electron-transfer flavoprotein] + 3 H(+)</text>
        <dbReference type="Rhea" id="RHEA:11528"/>
        <dbReference type="Rhea" id="RHEA-COMP:10685"/>
        <dbReference type="Rhea" id="RHEA-COMP:10686"/>
        <dbReference type="ChEBI" id="CHEBI:15378"/>
        <dbReference type="ChEBI" id="CHEBI:18036"/>
        <dbReference type="ChEBI" id="CHEBI:30616"/>
        <dbReference type="ChEBI" id="CHEBI:57692"/>
        <dbReference type="ChEBI" id="CHEBI:58307"/>
        <dbReference type="ChEBI" id="CHEBI:58503"/>
        <dbReference type="ChEBI" id="CHEBI:58537"/>
        <dbReference type="EC" id="2.5.1.17"/>
    </reaction>
</comment>
<evidence type="ECO:0000256" key="10">
    <source>
        <dbReference type="ARBA" id="ARBA00033334"/>
    </source>
</evidence>
<evidence type="ECO:0000256" key="1">
    <source>
        <dbReference type="ARBA" id="ARBA00005121"/>
    </source>
</evidence>
<dbReference type="SUPFAM" id="SSF89028">
    <property type="entry name" value="Cobalamin adenosyltransferase-like"/>
    <property type="match status" value="1"/>
</dbReference>
<dbReference type="Pfam" id="PF01923">
    <property type="entry name" value="Cob_adeno_trans"/>
    <property type="match status" value="1"/>
</dbReference>
<evidence type="ECO:0000313" key="16">
    <source>
        <dbReference type="EMBL" id="GAA4078190.1"/>
    </source>
</evidence>
<dbReference type="EC" id="2.5.1.17" evidence="3 14"/>
<dbReference type="EMBL" id="BAABDL010000128">
    <property type="protein sequence ID" value="GAA4078190.1"/>
    <property type="molecule type" value="Genomic_DNA"/>
</dbReference>
<feature type="domain" description="Cobalamin adenosyltransferase-like" evidence="15">
    <location>
        <begin position="3"/>
        <end position="172"/>
    </location>
</feature>
<keyword evidence="8 14" id="KW-0067">ATP-binding</keyword>
<dbReference type="InterPro" id="IPR036451">
    <property type="entry name" value="CblAdoTrfase-like_sf"/>
</dbReference>
<evidence type="ECO:0000256" key="12">
    <source>
        <dbReference type="ARBA" id="ARBA00048555"/>
    </source>
</evidence>
<comment type="pathway">
    <text evidence="1 14">Cofactor biosynthesis; adenosylcobalamin biosynthesis; adenosylcobalamin from cob(II)yrinate a,c-diamide: step 2/7.</text>
</comment>
<reference evidence="17" key="1">
    <citation type="journal article" date="2019" name="Int. J. Syst. Evol. Microbiol.">
        <title>The Global Catalogue of Microorganisms (GCM) 10K type strain sequencing project: providing services to taxonomists for standard genome sequencing and annotation.</title>
        <authorList>
            <consortium name="The Broad Institute Genomics Platform"/>
            <consortium name="The Broad Institute Genome Sequencing Center for Infectious Disease"/>
            <person name="Wu L."/>
            <person name="Ma J."/>
        </authorList>
    </citation>
    <scope>NUCLEOTIDE SEQUENCE [LARGE SCALE GENOMIC DNA]</scope>
    <source>
        <strain evidence="17">JCM 17250</strain>
    </source>
</reference>
<evidence type="ECO:0000256" key="7">
    <source>
        <dbReference type="ARBA" id="ARBA00022741"/>
    </source>
</evidence>
<evidence type="ECO:0000256" key="13">
    <source>
        <dbReference type="ARBA" id="ARBA00048692"/>
    </source>
</evidence>
<evidence type="ECO:0000256" key="6">
    <source>
        <dbReference type="ARBA" id="ARBA00022679"/>
    </source>
</evidence>
<dbReference type="PANTHER" id="PTHR12213:SF0">
    <property type="entry name" value="CORRINOID ADENOSYLTRANSFERASE MMAB"/>
    <property type="match status" value="1"/>
</dbReference>
<keyword evidence="5 14" id="KW-0169">Cobalamin biosynthesis</keyword>
<keyword evidence="17" id="KW-1185">Reference proteome</keyword>
<organism evidence="16 17">
    <name type="scientific">Amphibacillus indicireducens</name>
    <dbReference type="NCBI Taxonomy" id="1076330"/>
    <lineage>
        <taxon>Bacteria</taxon>
        <taxon>Bacillati</taxon>
        <taxon>Bacillota</taxon>
        <taxon>Bacilli</taxon>
        <taxon>Bacillales</taxon>
        <taxon>Bacillaceae</taxon>
        <taxon>Amphibacillus</taxon>
    </lineage>
</organism>
<dbReference type="NCBIfam" id="TIGR00636">
    <property type="entry name" value="PduO_Nterm"/>
    <property type="match status" value="1"/>
</dbReference>
<dbReference type="PANTHER" id="PTHR12213">
    <property type="entry name" value="CORRINOID ADENOSYLTRANSFERASE"/>
    <property type="match status" value="1"/>
</dbReference>
<evidence type="ECO:0000256" key="3">
    <source>
        <dbReference type="ARBA" id="ARBA00012454"/>
    </source>
</evidence>
<evidence type="ECO:0000313" key="17">
    <source>
        <dbReference type="Proteomes" id="UP001501734"/>
    </source>
</evidence>
<dbReference type="InterPro" id="IPR029499">
    <property type="entry name" value="PduO-typ"/>
</dbReference>
<evidence type="ECO:0000256" key="4">
    <source>
        <dbReference type="ARBA" id="ARBA00020963"/>
    </source>
</evidence>
<name>A0ABP7W0I6_9BACI</name>
<evidence type="ECO:0000256" key="8">
    <source>
        <dbReference type="ARBA" id="ARBA00022840"/>
    </source>
</evidence>
<evidence type="ECO:0000256" key="9">
    <source>
        <dbReference type="ARBA" id="ARBA00031529"/>
    </source>
</evidence>
<evidence type="ECO:0000256" key="11">
    <source>
        <dbReference type="ARBA" id="ARBA00033354"/>
    </source>
</evidence>